<feature type="transmembrane region" description="Helical" evidence="1">
    <location>
        <begin position="7"/>
        <end position="26"/>
    </location>
</feature>
<keyword evidence="1" id="KW-1133">Transmembrane helix</keyword>
<gene>
    <name evidence="2" type="ordered locus">Weevi_0506</name>
</gene>
<accession>F0NZ96</accession>
<dbReference type="EMBL" id="CP002455">
    <property type="protein sequence ID" value="ADX67225.1"/>
    <property type="molecule type" value="Genomic_DNA"/>
</dbReference>
<evidence type="ECO:0000256" key="1">
    <source>
        <dbReference type="SAM" id="Phobius"/>
    </source>
</evidence>
<keyword evidence="1" id="KW-0472">Membrane</keyword>
<dbReference type="Proteomes" id="UP000008641">
    <property type="component" value="Chromosome"/>
</dbReference>
<evidence type="ECO:0000313" key="2">
    <source>
        <dbReference type="EMBL" id="ADX67225.1"/>
    </source>
</evidence>
<dbReference type="OrthoDB" id="1466970at2"/>
<reference evidence="3" key="2">
    <citation type="journal article" date="2011" name="Stand. Genomic Sci.">
        <title>Complete genome sequence of Weeksella virosa type strain (9751T).</title>
        <authorList>
            <person name="Lang E."/>
            <person name="Teshima H."/>
            <person name="Lucas S."/>
            <person name="Lapidus A."/>
            <person name="Hammon N."/>
            <person name="Deshpande S."/>
            <person name="Nolan M."/>
            <person name="Cheng J."/>
            <person name="Pitluck S."/>
            <person name="Liolios K."/>
            <person name="Pagani I."/>
            <person name="Mikhailova N."/>
            <person name="Ivanova N."/>
            <person name="Mavromatis K."/>
            <person name="Pati A."/>
            <person name="Tapia R."/>
            <person name="Han C."/>
            <person name="Goodwin L."/>
            <person name="Chen A."/>
            <person name="Palaniappan K."/>
            <person name="Land M."/>
            <person name="Hauser L."/>
            <person name="Chang Y."/>
            <person name="Jeffries C."/>
            <person name="Brambilla E."/>
            <person name="Kopitz M."/>
            <person name="Rohde M."/>
            <person name="Goker M."/>
            <person name="Tindall B."/>
            <person name="Detter J."/>
            <person name="Woyke T."/>
            <person name="Bristow J."/>
            <person name="Eisen J."/>
            <person name="Markowitz V."/>
            <person name="Hugenholtz P."/>
            <person name="Klenk H."/>
            <person name="Kyrpides N."/>
        </authorList>
    </citation>
    <scope>NUCLEOTIDE SEQUENCE [LARGE SCALE GENOMIC DNA]</scope>
    <source>
        <strain evidence="3">ATCC 43766 / DSM 16922 / JCM 21250 / NBRC 16016 / NCTC 11634 / CL345/78</strain>
    </source>
</reference>
<dbReference type="STRING" id="865938.Weevi_0506"/>
<dbReference type="AlphaFoldDB" id="F0NZ96"/>
<protein>
    <recommendedName>
        <fullName evidence="4">DUF4258 domain-containing protein</fullName>
    </recommendedName>
</protein>
<evidence type="ECO:0008006" key="4">
    <source>
        <dbReference type="Google" id="ProtNLM"/>
    </source>
</evidence>
<organism evidence="2 3">
    <name type="scientific">Weeksella virosa (strain ATCC 43766 / DSM 16922 / JCM 21250 / CCUG 30538 / CDC 9751 / IAM 14551 / NBRC 16016 / NCTC 11634 / CL345/78)</name>
    <dbReference type="NCBI Taxonomy" id="865938"/>
    <lineage>
        <taxon>Bacteria</taxon>
        <taxon>Pseudomonadati</taxon>
        <taxon>Bacteroidota</taxon>
        <taxon>Flavobacteriia</taxon>
        <taxon>Flavobacteriales</taxon>
        <taxon>Weeksellaceae</taxon>
        <taxon>Weeksella</taxon>
    </lineage>
</organism>
<evidence type="ECO:0000313" key="3">
    <source>
        <dbReference type="Proteomes" id="UP000008641"/>
    </source>
</evidence>
<dbReference type="RefSeq" id="WP_013597617.1">
    <property type="nucleotide sequence ID" value="NC_015144.1"/>
</dbReference>
<sequence>MSFAQRLKYYLIGIGLGIIVVFIFFGKRTFQCSYFPNARALDEAKFYPINYSPEVESFFRSHKIDTTFVKDQLFRRSTITNFGTEEVKAKPCRIYRANYDNADLQRKYEFVYKICKDFTYIESIKEVD</sequence>
<dbReference type="KEGG" id="wvi:Weevi_0506"/>
<reference evidence="2 3" key="1">
    <citation type="journal article" date="2011" name="Stand. Genomic Sci.">
        <title>Complete genome sequence of Weeksella virosa type strain (9751).</title>
        <authorList>
            <person name="Lang E."/>
            <person name="Teshima H."/>
            <person name="Lucas S."/>
            <person name="Lapidus A."/>
            <person name="Hammon N."/>
            <person name="Deshpande S."/>
            <person name="Nolan M."/>
            <person name="Cheng J.F."/>
            <person name="Pitluck S."/>
            <person name="Liolios K."/>
            <person name="Pagani I."/>
            <person name="Mikhailova N."/>
            <person name="Ivanova N."/>
            <person name="Mavromatis K."/>
            <person name="Pati A."/>
            <person name="Tapia R."/>
            <person name="Han C."/>
            <person name="Goodwin L."/>
            <person name="Chen A."/>
            <person name="Palaniappan K."/>
            <person name="Land M."/>
            <person name="Hauser L."/>
            <person name="Chang Y.J."/>
            <person name="Jeffries C.D."/>
            <person name="Brambilla E.M."/>
            <person name="Kopitz M."/>
            <person name="Rohde M."/>
            <person name="Goker M."/>
            <person name="Tindall B.J."/>
            <person name="Detter J.C."/>
            <person name="Woyke T."/>
            <person name="Bristow J."/>
            <person name="Eisen J.A."/>
            <person name="Markowitz V."/>
            <person name="Hugenholtz P."/>
            <person name="Klenk H.P."/>
            <person name="Kyrpides N.C."/>
        </authorList>
    </citation>
    <scope>NUCLEOTIDE SEQUENCE [LARGE SCALE GENOMIC DNA]</scope>
    <source>
        <strain evidence="3">ATCC 43766 / DSM 16922 / JCM 21250 / NBRC 16016 / NCTC 11634 / CL345/78</strain>
    </source>
</reference>
<proteinExistence type="predicted"/>
<dbReference type="HOGENOM" id="CLU_160616_0_0_10"/>
<keyword evidence="1" id="KW-0812">Transmembrane</keyword>
<keyword evidence="3" id="KW-1185">Reference proteome</keyword>
<name>F0NZ96_WEEVC</name>